<dbReference type="PROSITE" id="PS50931">
    <property type="entry name" value="HTH_LYSR"/>
    <property type="match status" value="1"/>
</dbReference>
<dbReference type="FunFam" id="1.10.10.10:FF:000001">
    <property type="entry name" value="LysR family transcriptional regulator"/>
    <property type="match status" value="1"/>
</dbReference>
<name>A0A941ANY1_9BACI</name>
<dbReference type="Gene3D" id="1.10.10.10">
    <property type="entry name" value="Winged helix-like DNA-binding domain superfamily/Winged helix DNA-binding domain"/>
    <property type="match status" value="1"/>
</dbReference>
<feature type="domain" description="HTH lysR-type" evidence="5">
    <location>
        <begin position="1"/>
        <end position="58"/>
    </location>
</feature>
<dbReference type="InterPro" id="IPR036388">
    <property type="entry name" value="WH-like_DNA-bd_sf"/>
</dbReference>
<accession>A0A941ANY1</accession>
<dbReference type="Proteomes" id="UP000678228">
    <property type="component" value="Unassembled WGS sequence"/>
</dbReference>
<dbReference type="CDD" id="cd05466">
    <property type="entry name" value="PBP2_LTTR_substrate"/>
    <property type="match status" value="1"/>
</dbReference>
<evidence type="ECO:0000256" key="4">
    <source>
        <dbReference type="ARBA" id="ARBA00023163"/>
    </source>
</evidence>
<sequence length="293" mass="33536">MNTEALEYFIKVYEKKSVTAAAKDLYITPQGISKMIKQLEMELETELFYRGPRGMEATKAGELLHARAKHIRYLMEDIKKEISIISGKNGTLNVVVTYSATSLLPIDYLYRFSEINPDIQIKLREYPDEYPLSRLFQDEIDVGLVMEPDEIEDCEYEMIAPGEVVIVVSKSHPLAEKDEISLVELENESLVVKSVGAEQENQFLVKCLEHGYTPNVVHEFGSIITAHRLCKLNGVAVVSIDFVEEAYLDEELKIIKLKEKIPQNIYLVFRKRGIQSKSVLLFQSYVKEKSKSF</sequence>
<dbReference type="RefSeq" id="WP_210596536.1">
    <property type="nucleotide sequence ID" value="NZ_JAGKSQ010000002.1"/>
</dbReference>
<evidence type="ECO:0000256" key="3">
    <source>
        <dbReference type="ARBA" id="ARBA00023125"/>
    </source>
</evidence>
<organism evidence="6 7">
    <name type="scientific">Halalkalibacter suaedae</name>
    <dbReference type="NCBI Taxonomy" id="2822140"/>
    <lineage>
        <taxon>Bacteria</taxon>
        <taxon>Bacillati</taxon>
        <taxon>Bacillota</taxon>
        <taxon>Bacilli</taxon>
        <taxon>Bacillales</taxon>
        <taxon>Bacillaceae</taxon>
        <taxon>Halalkalibacter</taxon>
    </lineage>
</organism>
<gene>
    <name evidence="6" type="ORF">J7W16_06910</name>
</gene>
<evidence type="ECO:0000259" key="5">
    <source>
        <dbReference type="PROSITE" id="PS50931"/>
    </source>
</evidence>
<evidence type="ECO:0000256" key="1">
    <source>
        <dbReference type="ARBA" id="ARBA00009437"/>
    </source>
</evidence>
<dbReference type="InterPro" id="IPR005119">
    <property type="entry name" value="LysR_subst-bd"/>
</dbReference>
<dbReference type="InterPro" id="IPR036390">
    <property type="entry name" value="WH_DNA-bd_sf"/>
</dbReference>
<evidence type="ECO:0000256" key="2">
    <source>
        <dbReference type="ARBA" id="ARBA00023015"/>
    </source>
</evidence>
<dbReference type="Gene3D" id="3.40.190.290">
    <property type="match status" value="1"/>
</dbReference>
<dbReference type="GO" id="GO:0000976">
    <property type="term" value="F:transcription cis-regulatory region binding"/>
    <property type="evidence" value="ECO:0007669"/>
    <property type="project" value="TreeGrafter"/>
</dbReference>
<evidence type="ECO:0000313" key="7">
    <source>
        <dbReference type="Proteomes" id="UP000678228"/>
    </source>
</evidence>
<dbReference type="PANTHER" id="PTHR30126:SF40">
    <property type="entry name" value="HTH-TYPE TRANSCRIPTIONAL REGULATOR GLTR"/>
    <property type="match status" value="1"/>
</dbReference>
<evidence type="ECO:0000313" key="6">
    <source>
        <dbReference type="EMBL" id="MBP3950862.1"/>
    </source>
</evidence>
<protein>
    <submittedName>
        <fullName evidence="6">LysR family transcriptional regulator</fullName>
    </submittedName>
</protein>
<dbReference type="Pfam" id="PF00126">
    <property type="entry name" value="HTH_1"/>
    <property type="match status" value="1"/>
</dbReference>
<dbReference type="SUPFAM" id="SSF53850">
    <property type="entry name" value="Periplasmic binding protein-like II"/>
    <property type="match status" value="1"/>
</dbReference>
<reference evidence="6" key="1">
    <citation type="submission" date="2021-03" db="EMBL/GenBank/DDBJ databases">
        <title>Bacillus suaedae sp. nov., isolated from Suaeda aralocaspica.</title>
        <authorList>
            <person name="Lei R.F.R."/>
        </authorList>
    </citation>
    <scope>NUCLEOTIDE SEQUENCE</scope>
    <source>
        <strain evidence="6">YZJH907-2</strain>
    </source>
</reference>
<dbReference type="InterPro" id="IPR000847">
    <property type="entry name" value="LysR_HTH_N"/>
</dbReference>
<proteinExistence type="inferred from homology"/>
<dbReference type="Pfam" id="PF03466">
    <property type="entry name" value="LysR_substrate"/>
    <property type="match status" value="1"/>
</dbReference>
<dbReference type="SUPFAM" id="SSF46785">
    <property type="entry name" value="Winged helix' DNA-binding domain"/>
    <property type="match status" value="1"/>
</dbReference>
<dbReference type="EMBL" id="JAGKSQ010000002">
    <property type="protein sequence ID" value="MBP3950862.1"/>
    <property type="molecule type" value="Genomic_DNA"/>
</dbReference>
<keyword evidence="7" id="KW-1185">Reference proteome</keyword>
<keyword evidence="3" id="KW-0238">DNA-binding</keyword>
<keyword evidence="4" id="KW-0804">Transcription</keyword>
<comment type="caution">
    <text evidence="6">The sequence shown here is derived from an EMBL/GenBank/DDBJ whole genome shotgun (WGS) entry which is preliminary data.</text>
</comment>
<dbReference type="GO" id="GO:0003700">
    <property type="term" value="F:DNA-binding transcription factor activity"/>
    <property type="evidence" value="ECO:0007669"/>
    <property type="project" value="InterPro"/>
</dbReference>
<dbReference type="PANTHER" id="PTHR30126">
    <property type="entry name" value="HTH-TYPE TRANSCRIPTIONAL REGULATOR"/>
    <property type="match status" value="1"/>
</dbReference>
<dbReference type="AlphaFoldDB" id="A0A941ANY1"/>
<keyword evidence="2" id="KW-0805">Transcription regulation</keyword>
<comment type="similarity">
    <text evidence="1">Belongs to the LysR transcriptional regulatory family.</text>
</comment>